<evidence type="ECO:0000313" key="5">
    <source>
        <dbReference type="Proteomes" id="UP001319870"/>
    </source>
</evidence>
<evidence type="ECO:0000256" key="1">
    <source>
        <dbReference type="PROSITE-ProRule" id="PRU00409"/>
    </source>
</evidence>
<dbReference type="RefSeq" id="WP_225564508.1">
    <property type="nucleotide sequence ID" value="NZ_JAIXCQ010000003.1"/>
</dbReference>
<accession>A0ABS7ZEL1</accession>
<feature type="compositionally biased region" description="Basic and acidic residues" evidence="2">
    <location>
        <begin position="1"/>
        <end position="10"/>
    </location>
</feature>
<evidence type="ECO:0000313" key="4">
    <source>
        <dbReference type="EMBL" id="MCA5892731.1"/>
    </source>
</evidence>
<dbReference type="Proteomes" id="UP001319870">
    <property type="component" value="Unassembled WGS sequence"/>
</dbReference>
<keyword evidence="1" id="KW-0547">Nucleotide-binding</keyword>
<dbReference type="PROSITE" id="PS50975">
    <property type="entry name" value="ATP_GRASP"/>
    <property type="match status" value="1"/>
</dbReference>
<dbReference type="InterPro" id="IPR029465">
    <property type="entry name" value="ATPgrasp_TupA"/>
</dbReference>
<protein>
    <recommendedName>
        <fullName evidence="3">ATP-grasp domain-containing protein</fullName>
    </recommendedName>
</protein>
<dbReference type="InterPro" id="IPR011761">
    <property type="entry name" value="ATP-grasp"/>
</dbReference>
<dbReference type="Pfam" id="PF14305">
    <property type="entry name" value="ATPgrasp_TupA"/>
    <property type="match status" value="1"/>
</dbReference>
<evidence type="ECO:0000256" key="2">
    <source>
        <dbReference type="SAM" id="MobiDB-lite"/>
    </source>
</evidence>
<dbReference type="SUPFAM" id="SSF56059">
    <property type="entry name" value="Glutathione synthetase ATP-binding domain-like"/>
    <property type="match status" value="1"/>
</dbReference>
<gene>
    <name evidence="4" type="ORF">LEP48_05105</name>
</gene>
<keyword evidence="1" id="KW-0067">ATP-binding</keyword>
<comment type="caution">
    <text evidence="4">The sequence shown here is derived from an EMBL/GenBank/DDBJ whole genome shotgun (WGS) entry which is preliminary data.</text>
</comment>
<feature type="region of interest" description="Disordered" evidence="2">
    <location>
        <begin position="1"/>
        <end position="20"/>
    </location>
</feature>
<reference evidence="4 5" key="1">
    <citation type="submission" date="2021-09" db="EMBL/GenBank/DDBJ databases">
        <title>Isoptericola luteus sp. nov., a novel bacterium isolated from Harbin, the capital city of Heilongjiang province.</title>
        <authorList>
            <person name="Li J."/>
        </authorList>
    </citation>
    <scope>NUCLEOTIDE SEQUENCE [LARGE SCALE GENOMIC DNA]</scope>
    <source>
        <strain evidence="4 5">NEAU-Y5</strain>
    </source>
</reference>
<keyword evidence="5" id="KW-1185">Reference proteome</keyword>
<dbReference type="EMBL" id="JAIXCQ010000003">
    <property type="protein sequence ID" value="MCA5892731.1"/>
    <property type="molecule type" value="Genomic_DNA"/>
</dbReference>
<proteinExistence type="predicted"/>
<feature type="domain" description="ATP-grasp" evidence="3">
    <location>
        <begin position="105"/>
        <end position="333"/>
    </location>
</feature>
<name>A0ABS7ZEL1_9MICO</name>
<organism evidence="4 5">
    <name type="scientific">Isoptericola luteus</name>
    <dbReference type="NCBI Taxonomy" id="2879484"/>
    <lineage>
        <taxon>Bacteria</taxon>
        <taxon>Bacillati</taxon>
        <taxon>Actinomycetota</taxon>
        <taxon>Actinomycetes</taxon>
        <taxon>Micrococcales</taxon>
        <taxon>Promicromonosporaceae</taxon>
        <taxon>Isoptericola</taxon>
    </lineage>
</organism>
<evidence type="ECO:0000259" key="3">
    <source>
        <dbReference type="PROSITE" id="PS50975"/>
    </source>
</evidence>
<sequence length="357" mass="39629">MSDETADREAPVSGRRAKMQRIEETLRRRRRSVATVTAQVAILSEEVRSPAERTIGDARDPETTLGRPSYSLAARMHRRHNTQGVNVREGLNEPILQLYTKLAGQEFAAQHGVRVPRVLGRWADPDAVEWESLPERFVLKSNVGGGGVNVFPLVRDADGGYTDVLTGESTTSDEVRQKLWAKHERRSYYFAEEFLTARGGGPGTVPSDVKVFCFYGRPMYLEVRTGDWSRAKDVRSQARAFAADGTELVDVRALIEMGDQLKAPADLAEILEASATLSGAIRRPLERLDFFETDDGLVFGEVTQNPGHLPALVPEWDEKLGEAYEDAYARLLTDLVAEGALHVEFGDDAERLTRSAD</sequence>